<dbReference type="SUPFAM" id="SSF109854">
    <property type="entry name" value="DinB/YfiT-like putative metalloenzymes"/>
    <property type="match status" value="1"/>
</dbReference>
<organism evidence="3 4">
    <name type="scientific">Actinomadura darangshiensis</name>
    <dbReference type="NCBI Taxonomy" id="705336"/>
    <lineage>
        <taxon>Bacteria</taxon>
        <taxon>Bacillati</taxon>
        <taxon>Actinomycetota</taxon>
        <taxon>Actinomycetes</taxon>
        <taxon>Streptosporangiales</taxon>
        <taxon>Thermomonosporaceae</taxon>
        <taxon>Actinomadura</taxon>
    </lineage>
</organism>
<dbReference type="InterPro" id="IPR024344">
    <property type="entry name" value="MDMPI_metal-binding"/>
</dbReference>
<sequence length="199" mass="20539">MPDIAPAARRMADLLAGVRDFQLDAPTPCADTSLGALIDHVSGLSLAFTWAATKNFPDGGSQPPSAGQAGIGDETALPPDWRARLPERLDALAAAWRVPDAWQGMTAAGGLDLPGDTAGHVALNELVVHGWDIARASGQPYDASKDEIEACLVFVAPSVEQSGGEGVPGLFGPALGAPQDASPLDRLIAMTGRDPAWTP</sequence>
<dbReference type="InterPro" id="IPR017517">
    <property type="entry name" value="Maleyloyr_isom"/>
</dbReference>
<dbReference type="AlphaFoldDB" id="A0A4R5AVC5"/>
<dbReference type="NCBIfam" id="TIGR03086">
    <property type="entry name" value="TIGR03086 family metal-binding protein"/>
    <property type="match status" value="1"/>
</dbReference>
<dbReference type="OrthoDB" id="5185819at2"/>
<gene>
    <name evidence="3" type="ORF">E1293_28640</name>
</gene>
<keyword evidence="4" id="KW-1185">Reference proteome</keyword>
<evidence type="ECO:0000313" key="3">
    <source>
        <dbReference type="EMBL" id="TDD75114.1"/>
    </source>
</evidence>
<evidence type="ECO:0000256" key="1">
    <source>
        <dbReference type="SAM" id="MobiDB-lite"/>
    </source>
</evidence>
<dbReference type="RefSeq" id="WP_132200598.1">
    <property type="nucleotide sequence ID" value="NZ_SMKY01000158.1"/>
</dbReference>
<proteinExistence type="predicted"/>
<dbReference type="Gene3D" id="1.20.120.450">
    <property type="entry name" value="dinb family like domain"/>
    <property type="match status" value="1"/>
</dbReference>
<protein>
    <submittedName>
        <fullName evidence="3">TIGR03086 family protein</fullName>
    </submittedName>
</protein>
<accession>A0A4R5AVC5</accession>
<dbReference type="GO" id="GO:0046872">
    <property type="term" value="F:metal ion binding"/>
    <property type="evidence" value="ECO:0007669"/>
    <property type="project" value="InterPro"/>
</dbReference>
<feature type="region of interest" description="Disordered" evidence="1">
    <location>
        <begin position="57"/>
        <end position="79"/>
    </location>
</feature>
<dbReference type="InterPro" id="IPR017520">
    <property type="entry name" value="CHP03086"/>
</dbReference>
<dbReference type="InterPro" id="IPR034660">
    <property type="entry name" value="DinB/YfiT-like"/>
</dbReference>
<dbReference type="Proteomes" id="UP000295578">
    <property type="component" value="Unassembled WGS sequence"/>
</dbReference>
<comment type="caution">
    <text evidence="3">The sequence shown here is derived from an EMBL/GenBank/DDBJ whole genome shotgun (WGS) entry which is preliminary data.</text>
</comment>
<dbReference type="NCBIfam" id="TIGR03083">
    <property type="entry name" value="maleylpyruvate isomerase family mycothiol-dependent enzyme"/>
    <property type="match status" value="1"/>
</dbReference>
<dbReference type="EMBL" id="SMKY01000158">
    <property type="protein sequence ID" value="TDD75114.1"/>
    <property type="molecule type" value="Genomic_DNA"/>
</dbReference>
<evidence type="ECO:0000313" key="4">
    <source>
        <dbReference type="Proteomes" id="UP000295578"/>
    </source>
</evidence>
<name>A0A4R5AVC5_9ACTN</name>
<feature type="domain" description="Mycothiol-dependent maleylpyruvate isomerase metal-binding" evidence="2">
    <location>
        <begin position="5"/>
        <end position="134"/>
    </location>
</feature>
<dbReference type="Pfam" id="PF11716">
    <property type="entry name" value="MDMPI_N"/>
    <property type="match status" value="1"/>
</dbReference>
<evidence type="ECO:0000259" key="2">
    <source>
        <dbReference type="Pfam" id="PF11716"/>
    </source>
</evidence>
<reference evidence="3 4" key="1">
    <citation type="submission" date="2019-03" db="EMBL/GenBank/DDBJ databases">
        <title>Draft genome sequences of novel Actinobacteria.</title>
        <authorList>
            <person name="Sahin N."/>
            <person name="Ay H."/>
            <person name="Saygin H."/>
        </authorList>
    </citation>
    <scope>NUCLEOTIDE SEQUENCE [LARGE SCALE GENOMIC DNA]</scope>
    <source>
        <strain evidence="3 4">DSM 45941</strain>
    </source>
</reference>